<dbReference type="EMBL" id="WKKX01000621">
    <property type="protein sequence ID" value="MSE09109.1"/>
    <property type="molecule type" value="Genomic_DNA"/>
</dbReference>
<gene>
    <name evidence="2" type="ORF">GKC33_10530</name>
</gene>
<keyword evidence="1" id="KW-0472">Membrane</keyword>
<reference evidence="2 3" key="1">
    <citation type="submission" date="2019-11" db="EMBL/GenBank/DDBJ databases">
        <title>Draft Genome Sequence of Plant Growth-Promoting Rhizosphere-Associated Bacteria.</title>
        <authorList>
            <person name="Vasilyev I.Y."/>
            <person name="Radchenko V."/>
            <person name="Ilnitskaya E.V."/>
        </authorList>
    </citation>
    <scope>NUCLEOTIDE SEQUENCE [LARGE SCALE GENOMIC DNA]</scope>
    <source>
        <strain evidence="2 3">VRA_01-1sq_f</strain>
    </source>
</reference>
<comment type="caution">
    <text evidence="2">The sequence shown here is derived from an EMBL/GenBank/DDBJ whole genome shotgun (WGS) entry which is preliminary data.</text>
</comment>
<keyword evidence="1" id="KW-0812">Transmembrane</keyword>
<keyword evidence="1" id="KW-1133">Transmembrane helix</keyword>
<evidence type="ECO:0000313" key="2">
    <source>
        <dbReference type="EMBL" id="MSE09109.1"/>
    </source>
</evidence>
<dbReference type="Proteomes" id="UP000467635">
    <property type="component" value="Unassembled WGS sequence"/>
</dbReference>
<feature type="transmembrane region" description="Helical" evidence="1">
    <location>
        <begin position="200"/>
        <end position="221"/>
    </location>
</feature>
<sequence length="228" mass="25914">MMATFSLVISRFIHSIANKKVKVLLNVGIMTFLIISYYGSLTGLFVKIHSSQDNLLKNNTELTTFIPNDAVIKKENYNNIFKYIILYGEMDYYPKAAINRFWNNVSEEINPKINSILLHKVIINGKREVKNPKVAANYIEYNVKVNKKEKIDVPVLAYKRTRVMLNGKNVGYTASSRGTVMVDGEKGNNKISVTYQPSKIFYVSIAISAITWIGLFVGIIFSKRKSLN</sequence>
<accession>A0A7X2MGR8</accession>
<organism evidence="2 3">
    <name type="scientific">Ligilactobacillus salivarius</name>
    <dbReference type="NCBI Taxonomy" id="1624"/>
    <lineage>
        <taxon>Bacteria</taxon>
        <taxon>Bacillati</taxon>
        <taxon>Bacillota</taxon>
        <taxon>Bacilli</taxon>
        <taxon>Lactobacillales</taxon>
        <taxon>Lactobacillaceae</taxon>
        <taxon>Ligilactobacillus</taxon>
    </lineage>
</organism>
<dbReference type="AlphaFoldDB" id="A0A7X2MGR8"/>
<evidence type="ECO:0000256" key="1">
    <source>
        <dbReference type="SAM" id="Phobius"/>
    </source>
</evidence>
<feature type="transmembrane region" description="Helical" evidence="1">
    <location>
        <begin position="25"/>
        <end position="46"/>
    </location>
</feature>
<proteinExistence type="predicted"/>
<evidence type="ECO:0000313" key="3">
    <source>
        <dbReference type="Proteomes" id="UP000467635"/>
    </source>
</evidence>
<protein>
    <submittedName>
        <fullName evidence="2">Uncharacterized protein</fullName>
    </submittedName>
</protein>
<name>A0A7X2MGR8_9LACO</name>